<dbReference type="EMBL" id="CAVMJV010000083">
    <property type="protein sequence ID" value="CAK5090611.1"/>
    <property type="molecule type" value="Genomic_DNA"/>
</dbReference>
<accession>A0ACB1AHV4</accession>
<evidence type="ECO:0000313" key="2">
    <source>
        <dbReference type="Proteomes" id="UP001497535"/>
    </source>
</evidence>
<protein>
    <submittedName>
        <fullName evidence="1">Uncharacterized protein</fullName>
    </submittedName>
</protein>
<organism evidence="1 2">
    <name type="scientific">Meloidogyne enterolobii</name>
    <name type="common">Root-knot nematode worm</name>
    <name type="synonym">Meloidogyne mayaguensis</name>
    <dbReference type="NCBI Taxonomy" id="390850"/>
    <lineage>
        <taxon>Eukaryota</taxon>
        <taxon>Metazoa</taxon>
        <taxon>Ecdysozoa</taxon>
        <taxon>Nematoda</taxon>
        <taxon>Chromadorea</taxon>
        <taxon>Rhabditida</taxon>
        <taxon>Tylenchina</taxon>
        <taxon>Tylenchomorpha</taxon>
        <taxon>Tylenchoidea</taxon>
        <taxon>Meloidogynidae</taxon>
        <taxon>Meloidogyninae</taxon>
        <taxon>Meloidogyne</taxon>
    </lineage>
</organism>
<keyword evidence="2" id="KW-1185">Reference proteome</keyword>
<proteinExistence type="predicted"/>
<evidence type="ECO:0000313" key="1">
    <source>
        <dbReference type="EMBL" id="CAK5090611.1"/>
    </source>
</evidence>
<sequence length="117" mass="13890">MFLDYSDFSRMFLFFVMFCIFLFSLMFFRKLIFVFLNVFLIFVFHNVLYFCVFRKVVIVLHFVLMFLPLSMFSLNISFVSSSCFTKNVVVVDGNVWQFKLGDCSLITKGILSLLFKL</sequence>
<gene>
    <name evidence="1" type="ORF">MENTE1834_LOCUS38407</name>
</gene>
<dbReference type="Proteomes" id="UP001497535">
    <property type="component" value="Unassembled WGS sequence"/>
</dbReference>
<comment type="caution">
    <text evidence="1">The sequence shown here is derived from an EMBL/GenBank/DDBJ whole genome shotgun (WGS) entry which is preliminary data.</text>
</comment>
<reference evidence="1" key="1">
    <citation type="submission" date="2023-11" db="EMBL/GenBank/DDBJ databases">
        <authorList>
            <person name="Poullet M."/>
        </authorList>
    </citation>
    <scope>NUCLEOTIDE SEQUENCE</scope>
    <source>
        <strain evidence="1">E1834</strain>
    </source>
</reference>
<name>A0ACB1AHV4_MELEN</name>